<dbReference type="Proteomes" id="UP000183376">
    <property type="component" value="Chromosome I"/>
</dbReference>
<reference evidence="1 2" key="1">
    <citation type="submission" date="2016-10" db="EMBL/GenBank/DDBJ databases">
        <authorList>
            <person name="de Groot N.N."/>
        </authorList>
    </citation>
    <scope>NUCLEOTIDE SEQUENCE [LARGE SCALE GENOMIC DNA]</scope>
    <source>
        <strain evidence="1 2">DSM 44149</strain>
    </source>
</reference>
<gene>
    <name evidence="1" type="ORF">SAMN04489726_0615</name>
</gene>
<evidence type="ECO:0000313" key="1">
    <source>
        <dbReference type="EMBL" id="SDM25479.1"/>
    </source>
</evidence>
<dbReference type="AlphaFoldDB" id="A0A1G9RQ42"/>
<proteinExistence type="predicted"/>
<accession>A0A1G9RQ42</accession>
<keyword evidence="2" id="KW-1185">Reference proteome</keyword>
<name>A0A1G9RQ42_ALLAB</name>
<dbReference type="RefSeq" id="WP_156051501.1">
    <property type="nucleotide sequence ID" value="NZ_JOEF01000025.1"/>
</dbReference>
<dbReference type="EMBL" id="LT629701">
    <property type="protein sequence ID" value="SDM25479.1"/>
    <property type="molecule type" value="Genomic_DNA"/>
</dbReference>
<evidence type="ECO:0000313" key="2">
    <source>
        <dbReference type="Proteomes" id="UP000183376"/>
    </source>
</evidence>
<protein>
    <submittedName>
        <fullName evidence="1">Uncharacterized protein</fullName>
    </submittedName>
</protein>
<sequence length="173" mass="18992">MTFTVAVEFRAGRCSLVLDDHALSPVAEPHVFTDLVVAVADLAEGRRSVSVRWAEDFLDIALEDDGQVGIAVHRCTSRGPERGELRFATRVPYGDALLTFARALWRTRVRYADDFGFIEEWGWLVPKHHLDAIMTRAGLLGSHAPGKAEGELGPAGACCLGQRPGQVFLHRAQ</sequence>
<organism evidence="1 2">
    <name type="scientific">Allokutzneria albata</name>
    <name type="common">Kibdelosporangium albatum</name>
    <dbReference type="NCBI Taxonomy" id="211114"/>
    <lineage>
        <taxon>Bacteria</taxon>
        <taxon>Bacillati</taxon>
        <taxon>Actinomycetota</taxon>
        <taxon>Actinomycetes</taxon>
        <taxon>Pseudonocardiales</taxon>
        <taxon>Pseudonocardiaceae</taxon>
        <taxon>Allokutzneria</taxon>
    </lineage>
</organism>
<dbReference type="OrthoDB" id="9891972at2"/>